<dbReference type="GO" id="GO:0000466">
    <property type="term" value="P:maturation of 5.8S rRNA from tricistronic rRNA transcript (SSU-rRNA, 5.8S rRNA, LSU-rRNA)"/>
    <property type="evidence" value="ECO:0007669"/>
    <property type="project" value="TreeGrafter"/>
</dbReference>
<dbReference type="GO" id="GO:0008650">
    <property type="term" value="F:rRNA (uridine-2'-O-)-methyltransferase activity"/>
    <property type="evidence" value="ECO:0007669"/>
    <property type="project" value="TreeGrafter"/>
</dbReference>
<dbReference type="InterPro" id="IPR015507">
    <property type="entry name" value="rRNA-MeTfrase_E"/>
</dbReference>
<evidence type="ECO:0000256" key="7">
    <source>
        <dbReference type="ARBA" id="ARBA00023242"/>
    </source>
</evidence>
<evidence type="ECO:0000256" key="5">
    <source>
        <dbReference type="ARBA" id="ARBA00022679"/>
    </source>
</evidence>
<dbReference type="AlphaFoldDB" id="A0AAN8K143"/>
<feature type="region of interest" description="Disordered" evidence="9">
    <location>
        <begin position="409"/>
        <end position="488"/>
    </location>
</feature>
<evidence type="ECO:0000256" key="6">
    <source>
        <dbReference type="ARBA" id="ARBA00022691"/>
    </source>
</evidence>
<feature type="region of interest" description="Disordered" evidence="9">
    <location>
        <begin position="501"/>
        <end position="612"/>
    </location>
</feature>
<keyword evidence="2 8" id="KW-0690">Ribosome biogenesis</keyword>
<evidence type="ECO:0000256" key="2">
    <source>
        <dbReference type="ARBA" id="ARBA00022517"/>
    </source>
</evidence>
<keyword evidence="3 8" id="KW-0698">rRNA processing</keyword>
<evidence type="ECO:0000259" key="10">
    <source>
        <dbReference type="Pfam" id="PF01728"/>
    </source>
</evidence>
<dbReference type="GO" id="GO:0005730">
    <property type="term" value="C:nucleolus"/>
    <property type="evidence" value="ECO:0007669"/>
    <property type="project" value="UniProtKB-SubCell"/>
</dbReference>
<organism evidence="13 14">
    <name type="scientific">Patella caerulea</name>
    <name type="common">Rayed Mediterranean limpet</name>
    <dbReference type="NCBI Taxonomy" id="87958"/>
    <lineage>
        <taxon>Eukaryota</taxon>
        <taxon>Metazoa</taxon>
        <taxon>Spiralia</taxon>
        <taxon>Lophotrochozoa</taxon>
        <taxon>Mollusca</taxon>
        <taxon>Gastropoda</taxon>
        <taxon>Patellogastropoda</taxon>
        <taxon>Patelloidea</taxon>
        <taxon>Patellidae</taxon>
        <taxon>Patella</taxon>
    </lineage>
</organism>
<feature type="compositionally biased region" description="Basic and acidic residues" evidence="9">
    <location>
        <begin position="546"/>
        <end position="560"/>
    </location>
</feature>
<feature type="compositionally biased region" description="Acidic residues" evidence="9">
    <location>
        <begin position="447"/>
        <end position="479"/>
    </location>
</feature>
<dbReference type="GO" id="GO:0030687">
    <property type="term" value="C:preribosome, large subunit precursor"/>
    <property type="evidence" value="ECO:0007669"/>
    <property type="project" value="TreeGrafter"/>
</dbReference>
<dbReference type="GO" id="GO:0000463">
    <property type="term" value="P:maturation of LSU-rRNA from tricistronic rRNA transcript (SSU-rRNA, 5.8S rRNA, LSU-rRNA)"/>
    <property type="evidence" value="ECO:0007669"/>
    <property type="project" value="TreeGrafter"/>
</dbReference>
<keyword evidence="5 8" id="KW-0808">Transferase</keyword>
<name>A0AAN8K143_PATCE</name>
<evidence type="ECO:0000313" key="14">
    <source>
        <dbReference type="Proteomes" id="UP001347796"/>
    </source>
</evidence>
<feature type="compositionally biased region" description="Acidic residues" evidence="9">
    <location>
        <begin position="508"/>
        <end position="518"/>
    </location>
</feature>
<keyword evidence="8" id="KW-0175">Coiled coil</keyword>
<dbReference type="PANTHER" id="PTHR10920">
    <property type="entry name" value="RIBOSOMAL RNA METHYLTRANSFERASE"/>
    <property type="match status" value="1"/>
</dbReference>
<accession>A0AAN8K143</accession>
<feature type="binding site" evidence="8">
    <location>
        <position position="92"/>
    </location>
    <ligand>
        <name>S-adenosyl-L-methionine</name>
        <dbReference type="ChEBI" id="CHEBI:59789"/>
    </ligand>
</feature>
<feature type="domain" description="DUF3381" evidence="12">
    <location>
        <begin position="233"/>
        <end position="376"/>
    </location>
</feature>
<dbReference type="PANTHER" id="PTHR10920:SF13">
    <property type="entry name" value="PRE-RRNA 2'-O-RIBOSE RNA METHYLTRANSFERASE FTSJ3"/>
    <property type="match status" value="1"/>
</dbReference>
<evidence type="ECO:0000256" key="1">
    <source>
        <dbReference type="ARBA" id="ARBA00004604"/>
    </source>
</evidence>
<evidence type="ECO:0000256" key="9">
    <source>
        <dbReference type="SAM" id="MobiDB-lite"/>
    </source>
</evidence>
<keyword evidence="14" id="KW-1185">Reference proteome</keyword>
<dbReference type="FunFam" id="3.40.50.150:FF:000004">
    <property type="entry name" value="AdoMet-dependent rRNA methyltransferase SPB1"/>
    <property type="match status" value="1"/>
</dbReference>
<feature type="binding site" evidence="8">
    <location>
        <position position="76"/>
    </location>
    <ligand>
        <name>S-adenosyl-L-methionine</name>
        <dbReference type="ChEBI" id="CHEBI:59789"/>
    </ligand>
</feature>
<evidence type="ECO:0000256" key="3">
    <source>
        <dbReference type="ARBA" id="ARBA00022552"/>
    </source>
</evidence>
<feature type="domain" description="Ribosomal RNA methyltransferase SPB1-like C-terminal" evidence="11">
    <location>
        <begin position="606"/>
        <end position="813"/>
    </location>
</feature>
<dbReference type="SUPFAM" id="SSF53335">
    <property type="entry name" value="S-adenosyl-L-methionine-dependent methyltransferases"/>
    <property type="match status" value="1"/>
</dbReference>
<dbReference type="HAMAP" id="MF_03163">
    <property type="entry name" value="RNA_methyltr_E_SPB1"/>
    <property type="match status" value="1"/>
</dbReference>
<dbReference type="InterPro" id="IPR002877">
    <property type="entry name" value="RNA_MeTrfase_FtsJ_dom"/>
</dbReference>
<keyword evidence="7 8" id="KW-0539">Nucleus</keyword>
<dbReference type="Proteomes" id="UP001347796">
    <property type="component" value="Unassembled WGS sequence"/>
</dbReference>
<feature type="compositionally biased region" description="Acidic residues" evidence="9">
    <location>
        <begin position="413"/>
        <end position="426"/>
    </location>
</feature>
<feature type="binding site" evidence="8">
    <location>
        <position position="56"/>
    </location>
    <ligand>
        <name>S-adenosyl-L-methionine</name>
        <dbReference type="ChEBI" id="CHEBI:59789"/>
    </ligand>
</feature>
<evidence type="ECO:0000259" key="12">
    <source>
        <dbReference type="Pfam" id="PF11861"/>
    </source>
</evidence>
<dbReference type="InterPro" id="IPR012920">
    <property type="entry name" value="rRNA_MeTfrase_SPB1-like_C"/>
</dbReference>
<feature type="compositionally biased region" description="Basic residues" evidence="9">
    <location>
        <begin position="802"/>
        <end position="824"/>
    </location>
</feature>
<dbReference type="GO" id="GO:0016435">
    <property type="term" value="F:rRNA (guanine) methyltransferase activity"/>
    <property type="evidence" value="ECO:0007669"/>
    <property type="project" value="TreeGrafter"/>
</dbReference>
<feature type="coiled-coil region" evidence="8">
    <location>
        <begin position="712"/>
        <end position="749"/>
    </location>
</feature>
<reference evidence="13 14" key="1">
    <citation type="submission" date="2024-01" db="EMBL/GenBank/DDBJ databases">
        <title>The genome of the rayed Mediterranean limpet Patella caerulea (Linnaeus, 1758).</title>
        <authorList>
            <person name="Anh-Thu Weber A."/>
            <person name="Halstead-Nussloch G."/>
        </authorList>
    </citation>
    <scope>NUCLEOTIDE SEQUENCE [LARGE SCALE GENOMIC DNA]</scope>
    <source>
        <strain evidence="13">AATW-2023a</strain>
        <tissue evidence="13">Whole specimen</tissue>
    </source>
</reference>
<dbReference type="InterPro" id="IPR029063">
    <property type="entry name" value="SAM-dependent_MTases_sf"/>
</dbReference>
<evidence type="ECO:0000256" key="4">
    <source>
        <dbReference type="ARBA" id="ARBA00022603"/>
    </source>
</evidence>
<feature type="coiled-coil region" evidence="8">
    <location>
        <begin position="318"/>
        <end position="376"/>
    </location>
</feature>
<feature type="compositionally biased region" description="Polar residues" evidence="9">
    <location>
        <begin position="595"/>
        <end position="610"/>
    </location>
</feature>
<sequence>MGKKPKVGKARKDKFYQLAKETGYRSRASFKLLQLNRKFEFLQKSRVVIDLCAAPGGWLQVVSENTPISSIILGVDLVSIKPIKNCKTFQEDITTEKCRHTLRKELHTWKADCVLNDGAPNLGKSWLHDAFQQVTLTLHAVKLATEFLRKGGWFVTKVFRSKDYNSLMWVFQQLFAHVHATKPQASRTESAEIFVVCQGYLAPDKLDPKFFDAKYVFKEIEEEKKASLDLIHPEKKKRNREGYRDGDHTLFHSLKVSQFFEAENYLERLADASELVLDDTRIANHILTTDELKECLKDIKVLGKKDIKNIITWRKKIKKEFEDELKPAEEKIVEVEEENEEEAAQAMIAACKDEERRKVKRKLKKIREQKTKLRQKMDSKMVLPSDKMNLATDDNYFKLDKVKSKDQLRDIDLDAEDLDSGDGDEDEMRKKNKYLHYEREDKSYLDSDSDELEFEEEPNFSDQSDNDEVVDKNEEEEENPLVVELEPAHVVVSKKTQSWFSKESFADIGEEDEEDEELDKMVSDYKKKGGTVLENGKKSEKRKKTTEKEDNPSKKRKEEDSNLASDSGVEDTDESDSSDGDDSDSDSEYDEMEINQLTSNTAVNGETTKQTKIKNKAVKNDGFEVVPAEDDIVDLKLDAVGLAIGAKMVSSRKKKRDIIDDSYHRYMFDDENLPSWFVEDEAKHTERQLPVTKAEIEEYKLKMKAIDAQPIKKVAEAKARKKRKAAKKLEKVRRKAEVITEDVDVSEKEKWQQIKQLYKKAGLLKKDKKEVTYVVGKRGVGKRVSRPSGVTGPFKVVDPRMKKDKRKSKMAKKKGGKNNNRKRR</sequence>
<keyword evidence="4 8" id="KW-0489">Methyltransferase</keyword>
<dbReference type="Gene3D" id="3.40.50.150">
    <property type="entry name" value="Vaccinia Virus protein VP39"/>
    <property type="match status" value="1"/>
</dbReference>
<feature type="compositionally biased region" description="Basic and acidic residues" evidence="9">
    <location>
        <begin position="435"/>
        <end position="445"/>
    </location>
</feature>
<feature type="binding site" evidence="8">
    <location>
        <position position="58"/>
    </location>
    <ligand>
        <name>S-adenosyl-L-methionine</name>
        <dbReference type="ChEBI" id="CHEBI:59789"/>
    </ligand>
</feature>
<gene>
    <name evidence="13" type="ORF">SNE40_002440</name>
</gene>
<comment type="function">
    <text evidence="8">Probable methyltransferase involved in the maturation of rRNA and in the biogenesis of ribosomal subunits.</text>
</comment>
<feature type="domain" description="Ribosomal RNA methyltransferase FtsJ" evidence="10">
    <location>
        <begin position="24"/>
        <end position="200"/>
    </location>
</feature>
<dbReference type="EMBL" id="JAZGQO010000002">
    <property type="protein sequence ID" value="KAK6190613.1"/>
    <property type="molecule type" value="Genomic_DNA"/>
</dbReference>
<protein>
    <recommendedName>
        <fullName evidence="8">Putative rRNA methyltransferase</fullName>
        <ecNumber evidence="8">2.1.1.-</ecNumber>
    </recommendedName>
    <alternativeName>
        <fullName evidence="8">2'-O-ribose RNA methyltransferase SPB1 homolog</fullName>
    </alternativeName>
</protein>
<evidence type="ECO:0000256" key="8">
    <source>
        <dbReference type="HAMAP-Rule" id="MF_03163"/>
    </source>
</evidence>
<comment type="caution">
    <text evidence="13">The sequence shown here is derived from an EMBL/GenBank/DDBJ whole genome shotgun (WGS) entry which is preliminary data.</text>
</comment>
<comment type="similarity">
    <text evidence="8">Belongs to the class I-like SAM-binding methyltransferase superfamily. RNA methyltransferase RlmE family. SPB1 subfamily.</text>
</comment>
<proteinExistence type="inferred from homology"/>
<dbReference type="InterPro" id="IPR050082">
    <property type="entry name" value="RNA_methyltr_RlmE"/>
</dbReference>
<dbReference type="HAMAP" id="MF_01547">
    <property type="entry name" value="RNA_methyltr_E"/>
    <property type="match status" value="1"/>
</dbReference>
<comment type="catalytic activity">
    <reaction evidence="8">
        <text>a ribonucleotide in rRNA + S-adenosyl-L-methionine = a 2'-O-methylribonucleotide in rRNA + S-adenosyl-L-homocysteine + H(+)</text>
        <dbReference type="Rhea" id="RHEA:48628"/>
        <dbReference type="Rhea" id="RHEA-COMP:12164"/>
        <dbReference type="Rhea" id="RHEA-COMP:12165"/>
        <dbReference type="ChEBI" id="CHEBI:15378"/>
        <dbReference type="ChEBI" id="CHEBI:57856"/>
        <dbReference type="ChEBI" id="CHEBI:59789"/>
        <dbReference type="ChEBI" id="CHEBI:90675"/>
        <dbReference type="ChEBI" id="CHEBI:90676"/>
    </reaction>
</comment>
<comment type="subcellular location">
    <subcellularLocation>
        <location evidence="1 8">Nucleus</location>
        <location evidence="1 8">Nucleolus</location>
    </subcellularLocation>
</comment>
<dbReference type="EC" id="2.1.1.-" evidence="8"/>
<dbReference type="Pfam" id="PF01728">
    <property type="entry name" value="FtsJ"/>
    <property type="match status" value="1"/>
</dbReference>
<dbReference type="Pfam" id="PF07780">
    <property type="entry name" value="Spb1_C"/>
    <property type="match status" value="1"/>
</dbReference>
<keyword evidence="6 8" id="KW-0949">S-adenosyl-L-methionine</keyword>
<evidence type="ECO:0000259" key="11">
    <source>
        <dbReference type="Pfam" id="PF07780"/>
    </source>
</evidence>
<feature type="compositionally biased region" description="Acidic residues" evidence="9">
    <location>
        <begin position="568"/>
        <end position="593"/>
    </location>
</feature>
<dbReference type="InterPro" id="IPR024576">
    <property type="entry name" value="rRNA_MeTfrase_Spb1_DUF3381"/>
</dbReference>
<feature type="region of interest" description="Disordered" evidence="9">
    <location>
        <begin position="778"/>
        <end position="824"/>
    </location>
</feature>
<feature type="active site" description="Proton acceptor" evidence="8">
    <location>
        <position position="157"/>
    </location>
</feature>
<dbReference type="InterPro" id="IPR028589">
    <property type="entry name" value="SPB1-like"/>
</dbReference>
<evidence type="ECO:0000313" key="13">
    <source>
        <dbReference type="EMBL" id="KAK6190613.1"/>
    </source>
</evidence>
<dbReference type="Pfam" id="PF11861">
    <property type="entry name" value="DUF3381"/>
    <property type="match status" value="1"/>
</dbReference>
<feature type="binding site" evidence="8">
    <location>
        <position position="117"/>
    </location>
    <ligand>
        <name>S-adenosyl-L-methionine</name>
        <dbReference type="ChEBI" id="CHEBI:59789"/>
    </ligand>
</feature>